<dbReference type="InterPro" id="IPR002068">
    <property type="entry name" value="A-crystallin/Hsp20_dom"/>
</dbReference>
<dbReference type="Gene3D" id="2.60.40.790">
    <property type="match status" value="1"/>
</dbReference>
<dbReference type="Proteomes" id="UP001608902">
    <property type="component" value="Unassembled WGS sequence"/>
</dbReference>
<dbReference type="InterPro" id="IPR001436">
    <property type="entry name" value="Alpha-crystallin/sHSP_animal"/>
</dbReference>
<dbReference type="PROSITE" id="PS01031">
    <property type="entry name" value="SHSP"/>
    <property type="match status" value="1"/>
</dbReference>
<keyword evidence="7" id="KW-1185">Reference proteome</keyword>
<reference evidence="6 7" key="1">
    <citation type="submission" date="2024-08" db="EMBL/GenBank/DDBJ databases">
        <title>Gnathostoma spinigerum genome.</title>
        <authorList>
            <person name="Gonzalez-Bertolin B."/>
            <person name="Monzon S."/>
            <person name="Zaballos A."/>
            <person name="Jimenez P."/>
            <person name="Dekumyoy P."/>
            <person name="Varona S."/>
            <person name="Cuesta I."/>
            <person name="Sumanam S."/>
            <person name="Adisakwattana P."/>
            <person name="Gasser R.B."/>
            <person name="Hernandez-Gonzalez A."/>
            <person name="Young N.D."/>
            <person name="Perteguer M.J."/>
        </authorList>
    </citation>
    <scope>NUCLEOTIDE SEQUENCE [LARGE SCALE GENOMIC DNA]</scope>
    <source>
        <strain evidence="6">AL3</strain>
        <tissue evidence="6">Liver</tissue>
    </source>
</reference>
<accession>A0ABD6EQU4</accession>
<protein>
    <recommendedName>
        <fullName evidence="5">SHSP domain-containing protein</fullName>
    </recommendedName>
</protein>
<dbReference type="SUPFAM" id="SSF49764">
    <property type="entry name" value="HSP20-like chaperones"/>
    <property type="match status" value="1"/>
</dbReference>
<evidence type="ECO:0000259" key="5">
    <source>
        <dbReference type="PROSITE" id="PS01031"/>
    </source>
</evidence>
<dbReference type="CDD" id="cd06526">
    <property type="entry name" value="metazoan_ACD"/>
    <property type="match status" value="1"/>
</dbReference>
<feature type="region of interest" description="Disordered" evidence="4">
    <location>
        <begin position="46"/>
        <end position="67"/>
    </location>
</feature>
<feature type="domain" description="SHSP" evidence="5">
    <location>
        <begin position="56"/>
        <end position="159"/>
    </location>
</feature>
<evidence type="ECO:0000256" key="3">
    <source>
        <dbReference type="RuleBase" id="RU003616"/>
    </source>
</evidence>
<feature type="compositionally biased region" description="Low complexity" evidence="4">
    <location>
        <begin position="46"/>
        <end position="61"/>
    </location>
</feature>
<dbReference type="PANTHER" id="PTHR45640:SF13">
    <property type="entry name" value="HEAT SHOCK PROTEIN 22-RELATED"/>
    <property type="match status" value="1"/>
</dbReference>
<keyword evidence="1" id="KW-0346">Stress response</keyword>
<evidence type="ECO:0000256" key="4">
    <source>
        <dbReference type="SAM" id="MobiDB-lite"/>
    </source>
</evidence>
<evidence type="ECO:0000313" key="6">
    <source>
        <dbReference type="EMBL" id="MFH4982218.1"/>
    </source>
</evidence>
<dbReference type="Pfam" id="PF00011">
    <property type="entry name" value="HSP20"/>
    <property type="match status" value="1"/>
</dbReference>
<evidence type="ECO:0000256" key="2">
    <source>
        <dbReference type="PROSITE-ProRule" id="PRU00285"/>
    </source>
</evidence>
<dbReference type="AlphaFoldDB" id="A0ABD6EQU4"/>
<name>A0ABD6EQU4_9BILA</name>
<dbReference type="EMBL" id="JBGFUD010008753">
    <property type="protein sequence ID" value="MFH4982218.1"/>
    <property type="molecule type" value="Genomic_DNA"/>
</dbReference>
<dbReference type="PANTHER" id="PTHR45640">
    <property type="entry name" value="HEAT SHOCK PROTEIN HSP-12.2-RELATED"/>
    <property type="match status" value="1"/>
</dbReference>
<evidence type="ECO:0000256" key="1">
    <source>
        <dbReference type="ARBA" id="ARBA00023016"/>
    </source>
</evidence>
<organism evidence="6 7">
    <name type="scientific">Gnathostoma spinigerum</name>
    <dbReference type="NCBI Taxonomy" id="75299"/>
    <lineage>
        <taxon>Eukaryota</taxon>
        <taxon>Metazoa</taxon>
        <taxon>Ecdysozoa</taxon>
        <taxon>Nematoda</taxon>
        <taxon>Chromadorea</taxon>
        <taxon>Rhabditida</taxon>
        <taxon>Spirurina</taxon>
        <taxon>Gnathostomatomorpha</taxon>
        <taxon>Gnathostomatoidea</taxon>
        <taxon>Gnathostomatidae</taxon>
        <taxon>Gnathostoma</taxon>
    </lineage>
</organism>
<gene>
    <name evidence="6" type="ORF">AB6A40_008927</name>
</gene>
<comment type="caution">
    <text evidence="6">The sequence shown here is derived from an EMBL/GenBank/DDBJ whole genome shotgun (WGS) entry which is preliminary data.</text>
</comment>
<dbReference type="InterPro" id="IPR008978">
    <property type="entry name" value="HSP20-like_chaperone"/>
</dbReference>
<proteinExistence type="inferred from homology"/>
<evidence type="ECO:0000313" key="7">
    <source>
        <dbReference type="Proteomes" id="UP001608902"/>
    </source>
</evidence>
<comment type="similarity">
    <text evidence="2 3">Belongs to the small heat shock protein (HSP20) family.</text>
</comment>
<sequence>MASHTRRLYDPFLDPTAWSYKPPGYPFHRNFKRDFDKVLDEITNPQSSLDSDSLDQTSEQQYGGAKKVSNDSAEFVVELDASKFVPNELSVGVRRREIIIEGKHADGNLHHNFTRRYELPDDANVEDIKCTLSDMGTLRIRVAKIKDADKVRQIPISRETANKHEK</sequence>